<feature type="region of interest" description="Disordered" evidence="1">
    <location>
        <begin position="1"/>
        <end position="62"/>
    </location>
</feature>
<sequence length="90" mass="10243">MDMPSLPEPEEELRPGTAMVSSRPEGEVAPITRQCKHDGNKREMRGRRGASKDKHGLERSRSLGRRYIKGPGREEWMYTLKLLTVPVPVD</sequence>
<feature type="compositionally biased region" description="Basic and acidic residues" evidence="1">
    <location>
        <begin position="50"/>
        <end position="61"/>
    </location>
</feature>
<organism evidence="2">
    <name type="scientific">Arundo donax</name>
    <name type="common">Giant reed</name>
    <name type="synonym">Donax arundinaceus</name>
    <dbReference type="NCBI Taxonomy" id="35708"/>
    <lineage>
        <taxon>Eukaryota</taxon>
        <taxon>Viridiplantae</taxon>
        <taxon>Streptophyta</taxon>
        <taxon>Embryophyta</taxon>
        <taxon>Tracheophyta</taxon>
        <taxon>Spermatophyta</taxon>
        <taxon>Magnoliopsida</taxon>
        <taxon>Liliopsida</taxon>
        <taxon>Poales</taxon>
        <taxon>Poaceae</taxon>
        <taxon>PACMAD clade</taxon>
        <taxon>Arundinoideae</taxon>
        <taxon>Arundineae</taxon>
        <taxon>Arundo</taxon>
    </lineage>
</organism>
<reference evidence="2" key="1">
    <citation type="submission" date="2014-09" db="EMBL/GenBank/DDBJ databases">
        <authorList>
            <person name="Magalhaes I.L.F."/>
            <person name="Oliveira U."/>
            <person name="Santos F.R."/>
            <person name="Vidigal T.H.D.A."/>
            <person name="Brescovit A.D."/>
            <person name="Santos A.J."/>
        </authorList>
    </citation>
    <scope>NUCLEOTIDE SEQUENCE</scope>
    <source>
        <tissue evidence="2">Shoot tissue taken approximately 20 cm above the soil surface</tissue>
    </source>
</reference>
<dbReference type="EMBL" id="GBRH01217752">
    <property type="protein sequence ID" value="JAD80143.1"/>
    <property type="molecule type" value="Transcribed_RNA"/>
</dbReference>
<proteinExistence type="predicted"/>
<protein>
    <submittedName>
        <fullName evidence="2">Uncharacterized protein</fullName>
    </submittedName>
</protein>
<accession>A0A0A9D0F3</accession>
<evidence type="ECO:0000256" key="1">
    <source>
        <dbReference type="SAM" id="MobiDB-lite"/>
    </source>
</evidence>
<dbReference type="AlphaFoldDB" id="A0A0A9D0F3"/>
<evidence type="ECO:0000313" key="2">
    <source>
        <dbReference type="EMBL" id="JAD80143.1"/>
    </source>
</evidence>
<reference evidence="2" key="2">
    <citation type="journal article" date="2015" name="Data Brief">
        <title>Shoot transcriptome of the giant reed, Arundo donax.</title>
        <authorList>
            <person name="Barrero R.A."/>
            <person name="Guerrero F.D."/>
            <person name="Moolhuijzen P."/>
            <person name="Goolsby J.A."/>
            <person name="Tidwell J."/>
            <person name="Bellgard S.E."/>
            <person name="Bellgard M.I."/>
        </authorList>
    </citation>
    <scope>NUCLEOTIDE SEQUENCE</scope>
    <source>
        <tissue evidence="2">Shoot tissue taken approximately 20 cm above the soil surface</tissue>
    </source>
</reference>
<name>A0A0A9D0F3_ARUDO</name>